<name>A0A4S8P8B5_9ACTN</name>
<gene>
    <name evidence="1" type="ORF">E9998_18050</name>
</gene>
<dbReference type="EMBL" id="STGX01000014">
    <property type="protein sequence ID" value="THV26463.1"/>
    <property type="molecule type" value="Genomic_DNA"/>
</dbReference>
<organism evidence="1 2">
    <name type="scientific">Glycomyces paridis</name>
    <dbReference type="NCBI Taxonomy" id="2126555"/>
    <lineage>
        <taxon>Bacteria</taxon>
        <taxon>Bacillati</taxon>
        <taxon>Actinomycetota</taxon>
        <taxon>Actinomycetes</taxon>
        <taxon>Glycomycetales</taxon>
        <taxon>Glycomycetaceae</taxon>
        <taxon>Glycomyces</taxon>
    </lineage>
</organism>
<dbReference type="RefSeq" id="WP_136531092.1">
    <property type="nucleotide sequence ID" value="NZ_STGX01000014.1"/>
</dbReference>
<sequence>MNDDRSASHPAPTMTSGEEAAMRLAGLRWETTVSEARLGPTTHRVIQPARAFTHATLHLHDRYAGISADKTDAAALAAAWWLAARSPRSIVHLPLRSGSACDAHDDARPHDLVLLHRTLGFRTADWKAVRGALTRPRPHTIEVGPEPFPELPDVEHHRIHHREFNDHLRWRTAADTLFVIGTRTAFDRQGHLFRALVEEAPADRSRYPATHWCIEVDLGRKGTDRRNPSMYLHVECCDRHW</sequence>
<accession>A0A4S8P8B5</accession>
<reference evidence="1 2" key="1">
    <citation type="journal article" date="2018" name="Int. J. Syst. Evol. Microbiol.">
        <title>Glycomyces paridis sp. nov., isolated from the medicinal plant Paris polyphylla.</title>
        <authorList>
            <person name="Fang X.M."/>
            <person name="Bai J.L."/>
            <person name="Su J."/>
            <person name="Zhao L.L."/>
            <person name="Liu H.Y."/>
            <person name="Ma B.P."/>
            <person name="Zhang Y.Q."/>
            <person name="Yu L.Y."/>
        </authorList>
    </citation>
    <scope>NUCLEOTIDE SEQUENCE [LARGE SCALE GENOMIC DNA]</scope>
    <source>
        <strain evidence="1 2">CPCC 204357</strain>
    </source>
</reference>
<proteinExistence type="predicted"/>
<dbReference type="Proteomes" id="UP000305792">
    <property type="component" value="Unassembled WGS sequence"/>
</dbReference>
<keyword evidence="2" id="KW-1185">Reference proteome</keyword>
<evidence type="ECO:0000313" key="1">
    <source>
        <dbReference type="EMBL" id="THV26463.1"/>
    </source>
</evidence>
<comment type="caution">
    <text evidence="1">The sequence shown here is derived from an EMBL/GenBank/DDBJ whole genome shotgun (WGS) entry which is preliminary data.</text>
</comment>
<protein>
    <submittedName>
        <fullName evidence="1">Uncharacterized protein</fullName>
    </submittedName>
</protein>
<dbReference type="OrthoDB" id="3387657at2"/>
<dbReference type="AlphaFoldDB" id="A0A4S8P8B5"/>
<evidence type="ECO:0000313" key="2">
    <source>
        <dbReference type="Proteomes" id="UP000305792"/>
    </source>
</evidence>